<dbReference type="Proteomes" id="UP001285521">
    <property type="component" value="Unassembled WGS sequence"/>
</dbReference>
<evidence type="ECO:0000313" key="1">
    <source>
        <dbReference type="EMBL" id="MDX8031462.1"/>
    </source>
</evidence>
<proteinExistence type="predicted"/>
<reference evidence="1 2" key="1">
    <citation type="submission" date="2023-11" db="EMBL/GenBank/DDBJ databases">
        <title>Lentzea sokolovensis, sp. nov., Lentzea kristufkii, sp. nov., and Lentzea miocenensis, sp. nov., rare actinobacteria from Sokolov Coal Basin, Miocene lacustrine sediment, Czech Republic.</title>
        <authorList>
            <person name="Lara A."/>
            <person name="Kotroba L."/>
            <person name="Nouioui I."/>
            <person name="Neumann-Schaal M."/>
            <person name="Mast Y."/>
            <person name="Chronakova A."/>
        </authorList>
    </citation>
    <scope>NUCLEOTIDE SEQUENCE [LARGE SCALE GENOMIC DNA]</scope>
    <source>
        <strain evidence="1 2">BCCO 10_0856</strain>
    </source>
</reference>
<evidence type="ECO:0000313" key="2">
    <source>
        <dbReference type="Proteomes" id="UP001285521"/>
    </source>
</evidence>
<comment type="caution">
    <text evidence="1">The sequence shown here is derived from an EMBL/GenBank/DDBJ whole genome shotgun (WGS) entry which is preliminary data.</text>
</comment>
<name>A0ABU4SZW6_9PSEU</name>
<dbReference type="EMBL" id="JAXAVW010000011">
    <property type="protein sequence ID" value="MDX8031462.1"/>
    <property type="molecule type" value="Genomic_DNA"/>
</dbReference>
<accession>A0ABU4SZW6</accession>
<sequence>MMEEARRDLARMRESRAAWRELRYSPSADGDANEVPRAKVLWALQYDRRPDDLPLLRFLAEQEALLRGNAAFQGIGEQTELAGFLLAEHRRVEDVWRQHAIKRANFDTWCGYDRQHLYAAGWSATISHVRGSDHPERDAVLELLGDEDDDDLDDWRESRREWFPDDLADEDPLTWVARAKLAGRPGLARAELDRWAADRPRDIPTLNQLRYELADLGAFAEAALAQRECLVFAETDADRATGWRILAGLERQAGEHRAAWEALRECGARETGRDYVEELFLLAGVASPGLARQVFAEADRKAEGLALPLVVLQAAVEAARNAGGRVAHYERLRDEERQRIGL</sequence>
<reference evidence="1 2" key="2">
    <citation type="submission" date="2023-11" db="EMBL/GenBank/DDBJ databases">
        <authorList>
            <person name="Lara A.C."/>
            <person name="Chronakova A."/>
        </authorList>
    </citation>
    <scope>NUCLEOTIDE SEQUENCE [LARGE SCALE GENOMIC DNA]</scope>
    <source>
        <strain evidence="1 2">BCCO 10_0856</strain>
    </source>
</reference>
<evidence type="ECO:0008006" key="3">
    <source>
        <dbReference type="Google" id="ProtNLM"/>
    </source>
</evidence>
<gene>
    <name evidence="1" type="ORF">SK803_14650</name>
</gene>
<protein>
    <recommendedName>
        <fullName evidence="3">DUF4034 domain-containing protein</fullName>
    </recommendedName>
</protein>
<dbReference type="RefSeq" id="WP_319966525.1">
    <property type="nucleotide sequence ID" value="NZ_JAXAVW010000011.1"/>
</dbReference>
<keyword evidence="2" id="KW-1185">Reference proteome</keyword>
<organism evidence="1 2">
    <name type="scientific">Lentzea miocenica</name>
    <dbReference type="NCBI Taxonomy" id="3095431"/>
    <lineage>
        <taxon>Bacteria</taxon>
        <taxon>Bacillati</taxon>
        <taxon>Actinomycetota</taxon>
        <taxon>Actinomycetes</taxon>
        <taxon>Pseudonocardiales</taxon>
        <taxon>Pseudonocardiaceae</taxon>
        <taxon>Lentzea</taxon>
    </lineage>
</organism>